<dbReference type="EMBL" id="JAUTXU010000163">
    <property type="protein sequence ID" value="KAK3702289.1"/>
    <property type="molecule type" value="Genomic_DNA"/>
</dbReference>
<evidence type="ECO:0000313" key="2">
    <source>
        <dbReference type="Proteomes" id="UP001281147"/>
    </source>
</evidence>
<dbReference type="Proteomes" id="UP001281147">
    <property type="component" value="Unassembled WGS sequence"/>
</dbReference>
<comment type="caution">
    <text evidence="1">The sequence shown here is derived from an EMBL/GenBank/DDBJ whole genome shotgun (WGS) entry which is preliminary data.</text>
</comment>
<proteinExistence type="predicted"/>
<protein>
    <submittedName>
        <fullName evidence="1">Prenylated Rab acceptor protein 1</fullName>
    </submittedName>
</protein>
<accession>A0ACC3MST0</accession>
<organism evidence="1 2">
    <name type="scientific">Vermiconidia calcicola</name>
    <dbReference type="NCBI Taxonomy" id="1690605"/>
    <lineage>
        <taxon>Eukaryota</taxon>
        <taxon>Fungi</taxon>
        <taxon>Dikarya</taxon>
        <taxon>Ascomycota</taxon>
        <taxon>Pezizomycotina</taxon>
        <taxon>Dothideomycetes</taxon>
        <taxon>Dothideomycetidae</taxon>
        <taxon>Mycosphaerellales</taxon>
        <taxon>Extremaceae</taxon>
        <taxon>Vermiconidia</taxon>
    </lineage>
</organism>
<name>A0ACC3MST0_9PEZI</name>
<reference evidence="1" key="1">
    <citation type="submission" date="2023-07" db="EMBL/GenBank/DDBJ databases">
        <title>Black Yeasts Isolated from many extreme environments.</title>
        <authorList>
            <person name="Coleine C."/>
            <person name="Stajich J.E."/>
            <person name="Selbmann L."/>
        </authorList>
    </citation>
    <scope>NUCLEOTIDE SEQUENCE</scope>
    <source>
        <strain evidence="1">CCFEE 5714</strain>
    </source>
</reference>
<keyword evidence="2" id="KW-1185">Reference proteome</keyword>
<gene>
    <name evidence="1" type="primary">PRA1_1</name>
    <name evidence="1" type="ORF">LTR37_015000</name>
</gene>
<evidence type="ECO:0000313" key="1">
    <source>
        <dbReference type="EMBL" id="KAK3702289.1"/>
    </source>
</evidence>
<sequence length="313" mass="33915">MHLAILLSLGLIPLVICAPQYGTPPEDHEHPQDPPGPDLIQYDGTDANAYADYHINDWAEGAVTEYPIHNSCNGSEAALLRKALYEAEVLAAHARDHILRWGSSSSHYKKYFGSAATVEPSGWYNKIVNGDKGGVLFRCDNIDGNCVLDGWAGHWRGENATGETVICPLSYTARWPLAGMCMYGYEVSSHEYTSYFASDIHHRLFHMPAVGEYTVDHYAEGYRAALELAVDHPEDAVRNTESLAFFALEVYAYDIAVPGEGCPGSLAEAPVEEEEEAAAPTPSSSSAEAIPASTTSAAPAECHTHSDGEVHCT</sequence>